<feature type="domain" description="C2H2-type" evidence="6">
    <location>
        <begin position="14"/>
        <end position="41"/>
    </location>
</feature>
<keyword evidence="8" id="KW-1185">Reference proteome</keyword>
<sequence length="56" mass="6150">MNSDAGCNASKKAFSCSECGKQFLDEQSLRRHMRRNTEKNSSDCSRCSSALSLGIC</sequence>
<keyword evidence="1" id="KW-0479">Metal-binding</keyword>
<dbReference type="AlphaFoldDB" id="A0A3B5QS72"/>
<dbReference type="FunFam" id="3.30.160.60:FF:000706">
    <property type="entry name" value="Zinc finger protein"/>
    <property type="match status" value="1"/>
</dbReference>
<reference evidence="8" key="2">
    <citation type="journal article" date="2013" name="Nat. Genet.">
        <title>The genome of the platyfish, Xiphophorus maculatus, provides insights into evolutionary adaptation and several complex traits.</title>
        <authorList>
            <person name="Schartl M."/>
            <person name="Walter R.B."/>
            <person name="Shen Y."/>
            <person name="Garcia T."/>
            <person name="Catchen J."/>
            <person name="Amores A."/>
            <person name="Braasch I."/>
            <person name="Chalopin D."/>
            <person name="Volff J.N."/>
            <person name="Lesch K.P."/>
            <person name="Bisazza A."/>
            <person name="Minx P."/>
            <person name="Hillier L."/>
            <person name="Wilson R.K."/>
            <person name="Fuerstenberg S."/>
            <person name="Boore J."/>
            <person name="Searle S."/>
            <person name="Postlethwait J.H."/>
            <person name="Warren W.C."/>
        </authorList>
    </citation>
    <scope>NUCLEOTIDE SEQUENCE [LARGE SCALE GENOMIC DNA]</scope>
    <source>
        <strain evidence="8">JP 163 A</strain>
    </source>
</reference>
<dbReference type="Ensembl" id="ENSXMAT00000037619.1">
    <property type="protein sequence ID" value="ENSXMAP00000034214.1"/>
    <property type="gene ID" value="ENSXMAG00000025981.1"/>
</dbReference>
<evidence type="ECO:0000256" key="4">
    <source>
        <dbReference type="ARBA" id="ARBA00022833"/>
    </source>
</evidence>
<evidence type="ECO:0000256" key="3">
    <source>
        <dbReference type="ARBA" id="ARBA00022771"/>
    </source>
</evidence>
<dbReference type="Gene3D" id="3.30.160.60">
    <property type="entry name" value="Classic Zinc Finger"/>
    <property type="match status" value="1"/>
</dbReference>
<keyword evidence="3 5" id="KW-0863">Zinc-finger</keyword>
<evidence type="ECO:0000313" key="7">
    <source>
        <dbReference type="Ensembl" id="ENSXMAP00000034214.1"/>
    </source>
</evidence>
<evidence type="ECO:0000256" key="5">
    <source>
        <dbReference type="PROSITE-ProRule" id="PRU00042"/>
    </source>
</evidence>
<keyword evidence="4" id="KW-0862">Zinc</keyword>
<protein>
    <recommendedName>
        <fullName evidence="6">C2H2-type domain-containing protein</fullName>
    </recommendedName>
</protein>
<dbReference type="InParanoid" id="A0A3B5QS72"/>
<dbReference type="SUPFAM" id="SSF57667">
    <property type="entry name" value="beta-beta-alpha zinc fingers"/>
    <property type="match status" value="1"/>
</dbReference>
<dbReference type="Proteomes" id="UP000002852">
    <property type="component" value="Unassembled WGS sequence"/>
</dbReference>
<dbReference type="GeneTree" id="ENSGT01030000237152"/>
<accession>A0A3B5QS72</accession>
<keyword evidence="2" id="KW-0677">Repeat</keyword>
<evidence type="ECO:0000256" key="1">
    <source>
        <dbReference type="ARBA" id="ARBA00022723"/>
    </source>
</evidence>
<reference evidence="7" key="3">
    <citation type="submission" date="2025-08" db="UniProtKB">
        <authorList>
            <consortium name="Ensembl"/>
        </authorList>
    </citation>
    <scope>IDENTIFICATION</scope>
    <source>
        <strain evidence="7">JP 163 A</strain>
    </source>
</reference>
<reference evidence="7" key="4">
    <citation type="submission" date="2025-09" db="UniProtKB">
        <authorList>
            <consortium name="Ensembl"/>
        </authorList>
    </citation>
    <scope>IDENTIFICATION</scope>
    <source>
        <strain evidence="7">JP 163 A</strain>
    </source>
</reference>
<proteinExistence type="predicted"/>
<reference evidence="8" key="1">
    <citation type="submission" date="2012-01" db="EMBL/GenBank/DDBJ databases">
        <authorList>
            <person name="Walter R."/>
            <person name="Schartl M."/>
            <person name="Warren W."/>
        </authorList>
    </citation>
    <scope>NUCLEOTIDE SEQUENCE [LARGE SCALE GENOMIC DNA]</scope>
    <source>
        <strain evidence="8">JP 163 A</strain>
    </source>
</reference>
<dbReference type="GO" id="GO:0008270">
    <property type="term" value="F:zinc ion binding"/>
    <property type="evidence" value="ECO:0007669"/>
    <property type="project" value="UniProtKB-KW"/>
</dbReference>
<dbReference type="PROSITE" id="PS50157">
    <property type="entry name" value="ZINC_FINGER_C2H2_2"/>
    <property type="match status" value="1"/>
</dbReference>
<name>A0A3B5QS72_XIPMA</name>
<evidence type="ECO:0000256" key="2">
    <source>
        <dbReference type="ARBA" id="ARBA00022737"/>
    </source>
</evidence>
<evidence type="ECO:0000259" key="6">
    <source>
        <dbReference type="PROSITE" id="PS50157"/>
    </source>
</evidence>
<evidence type="ECO:0000313" key="8">
    <source>
        <dbReference type="Proteomes" id="UP000002852"/>
    </source>
</evidence>
<dbReference type="InterPro" id="IPR036236">
    <property type="entry name" value="Znf_C2H2_sf"/>
</dbReference>
<organism evidence="7 8">
    <name type="scientific">Xiphophorus maculatus</name>
    <name type="common">Southern platyfish</name>
    <name type="synonym">Platypoecilus maculatus</name>
    <dbReference type="NCBI Taxonomy" id="8083"/>
    <lineage>
        <taxon>Eukaryota</taxon>
        <taxon>Metazoa</taxon>
        <taxon>Chordata</taxon>
        <taxon>Craniata</taxon>
        <taxon>Vertebrata</taxon>
        <taxon>Euteleostomi</taxon>
        <taxon>Actinopterygii</taxon>
        <taxon>Neopterygii</taxon>
        <taxon>Teleostei</taxon>
        <taxon>Neoteleostei</taxon>
        <taxon>Acanthomorphata</taxon>
        <taxon>Ovalentaria</taxon>
        <taxon>Atherinomorphae</taxon>
        <taxon>Cyprinodontiformes</taxon>
        <taxon>Poeciliidae</taxon>
        <taxon>Poeciliinae</taxon>
        <taxon>Xiphophorus</taxon>
    </lineage>
</organism>
<dbReference type="InterPro" id="IPR013087">
    <property type="entry name" value="Znf_C2H2_type"/>
</dbReference>